<evidence type="ECO:0000313" key="2">
    <source>
        <dbReference type="Proteomes" id="UP000185062"/>
    </source>
</evidence>
<dbReference type="InterPro" id="IPR021409">
    <property type="entry name" value="DUF3047"/>
</dbReference>
<keyword evidence="2" id="KW-1185">Reference proteome</keyword>
<sequence length="223" mass="25263">MFTSFDFTITMKKAVCGIIVALPILSWAGADYVYVVRFSQGDMSGWQEKVFIGETRYVLQNAGEQLALRADSHASASGRYRKINIDLDSTSILNWMWRVDNTLGDIDERTRMGDDYAARVYVVFSNGWAFWHTRSINYVWSSNQPVGAHWPNALTPNVRMIAIESGNNKLGQWIKEKRDVHADFQHLFGEVSKQVDAVAIMTDTDNTGGTATAWYGDIWFSSR</sequence>
<dbReference type="AlphaFoldDB" id="A0A1N6J3X3"/>
<gene>
    <name evidence="1" type="ORF">SAMN02743940_2290</name>
</gene>
<proteinExistence type="predicted"/>
<dbReference type="eggNOG" id="ENOG502ZQ5C">
    <property type="taxonomic scope" value="Bacteria"/>
</dbReference>
<evidence type="ECO:0008006" key="3">
    <source>
        <dbReference type="Google" id="ProtNLM"/>
    </source>
</evidence>
<dbReference type="STRING" id="44575.SAMN05216419_10612"/>
<organism evidence="1 2">
    <name type="scientific">Nitrosomonas cryotolerans ATCC 49181</name>
    <dbReference type="NCBI Taxonomy" id="1131553"/>
    <lineage>
        <taxon>Bacteria</taxon>
        <taxon>Pseudomonadati</taxon>
        <taxon>Pseudomonadota</taxon>
        <taxon>Betaproteobacteria</taxon>
        <taxon>Nitrosomonadales</taxon>
        <taxon>Nitrosomonadaceae</taxon>
        <taxon>Nitrosomonas</taxon>
    </lineage>
</organism>
<name>A0A1N6J3X3_9PROT</name>
<dbReference type="EMBL" id="FSRO01000001">
    <property type="protein sequence ID" value="SIO38941.1"/>
    <property type="molecule type" value="Genomic_DNA"/>
</dbReference>
<dbReference type="RefSeq" id="WP_245813004.1">
    <property type="nucleotide sequence ID" value="NZ_FSRO01000001.1"/>
</dbReference>
<dbReference type="Proteomes" id="UP000185062">
    <property type="component" value="Unassembled WGS sequence"/>
</dbReference>
<reference evidence="1 2" key="1">
    <citation type="submission" date="2016-12" db="EMBL/GenBank/DDBJ databases">
        <authorList>
            <person name="Song W.-J."/>
            <person name="Kurnit D.M."/>
        </authorList>
    </citation>
    <scope>NUCLEOTIDE SEQUENCE [LARGE SCALE GENOMIC DNA]</scope>
    <source>
        <strain evidence="1 2">ATCC 49181</strain>
    </source>
</reference>
<dbReference type="Pfam" id="PF11249">
    <property type="entry name" value="DUF3047"/>
    <property type="match status" value="1"/>
</dbReference>
<evidence type="ECO:0000313" key="1">
    <source>
        <dbReference type="EMBL" id="SIO38941.1"/>
    </source>
</evidence>
<protein>
    <recommendedName>
        <fullName evidence="3">DUF3047 domain-containing protein</fullName>
    </recommendedName>
</protein>
<accession>A0A1N6J3X3</accession>